<keyword evidence="3" id="KW-1185">Reference proteome</keyword>
<keyword evidence="1" id="KW-0812">Transmembrane</keyword>
<protein>
    <submittedName>
        <fullName evidence="2">Uncharacterized protein</fullName>
    </submittedName>
</protein>
<dbReference type="OrthoDB" id="120556at2"/>
<dbReference type="EMBL" id="SDMK01000002">
    <property type="protein sequence ID" value="RXS95103.1"/>
    <property type="molecule type" value="Genomic_DNA"/>
</dbReference>
<proteinExistence type="predicted"/>
<accession>A0A4Q1SDC8</accession>
<comment type="caution">
    <text evidence="2">The sequence shown here is derived from an EMBL/GenBank/DDBJ whole genome shotgun (WGS) entry which is preliminary data.</text>
</comment>
<evidence type="ECO:0000313" key="3">
    <source>
        <dbReference type="Proteomes" id="UP000290253"/>
    </source>
</evidence>
<feature type="transmembrane region" description="Helical" evidence="1">
    <location>
        <begin position="20"/>
        <end position="38"/>
    </location>
</feature>
<sequence length="112" mass="11650">MTTHGESTSVPQLPNGAGAAALFSAGFGVFVLSVLAIIGDQSAAFKKLMIFYLPTGPLSGVTTIAVAAWIVSWVGLDLLWRRSDSKGWAIMAGIALLAIGFVLMIPPVGDLF</sequence>
<dbReference type="RefSeq" id="WP_129208271.1">
    <property type="nucleotide sequence ID" value="NZ_BMGU01000003.1"/>
</dbReference>
<dbReference type="AlphaFoldDB" id="A0A4Q1SDC8"/>
<name>A0A4Q1SDC8_9BACT</name>
<gene>
    <name evidence="2" type="ORF">ESZ00_10825</name>
</gene>
<reference evidence="2 3" key="1">
    <citation type="journal article" date="2016" name="Int. J. Syst. Evol. Microbiol.">
        <title>Acidipila dinghuensis sp. nov., an acidobacterium isolated from forest soil.</title>
        <authorList>
            <person name="Jiang Y.W."/>
            <person name="Wang J."/>
            <person name="Chen M.H."/>
            <person name="Lv Y.Y."/>
            <person name="Qiu L.H."/>
        </authorList>
    </citation>
    <scope>NUCLEOTIDE SEQUENCE [LARGE SCALE GENOMIC DNA]</scope>
    <source>
        <strain evidence="2 3">DHOF10</strain>
    </source>
</reference>
<feature type="transmembrane region" description="Helical" evidence="1">
    <location>
        <begin position="88"/>
        <end position="109"/>
    </location>
</feature>
<evidence type="ECO:0000313" key="2">
    <source>
        <dbReference type="EMBL" id="RXS95103.1"/>
    </source>
</evidence>
<organism evidence="2 3">
    <name type="scientific">Silvibacterium dinghuense</name>
    <dbReference type="NCBI Taxonomy" id="1560006"/>
    <lineage>
        <taxon>Bacteria</taxon>
        <taxon>Pseudomonadati</taxon>
        <taxon>Acidobacteriota</taxon>
        <taxon>Terriglobia</taxon>
        <taxon>Terriglobales</taxon>
        <taxon>Acidobacteriaceae</taxon>
        <taxon>Silvibacterium</taxon>
    </lineage>
</organism>
<keyword evidence="1" id="KW-0472">Membrane</keyword>
<evidence type="ECO:0000256" key="1">
    <source>
        <dbReference type="SAM" id="Phobius"/>
    </source>
</evidence>
<keyword evidence="1" id="KW-1133">Transmembrane helix</keyword>
<feature type="transmembrane region" description="Helical" evidence="1">
    <location>
        <begin position="50"/>
        <end position="76"/>
    </location>
</feature>
<dbReference type="Proteomes" id="UP000290253">
    <property type="component" value="Unassembled WGS sequence"/>
</dbReference>